<accession>A0A8S5NL95</accession>
<name>A0A8S5NL95_9CAUD</name>
<sequence>MPSAALLEDLSSLVAGVSWNSWNLFANSFTTSSGL</sequence>
<protein>
    <submittedName>
        <fullName evidence="1">Uncharacterized protein</fullName>
    </submittedName>
</protein>
<dbReference type="EMBL" id="BK015191">
    <property type="protein sequence ID" value="DAD95132.1"/>
    <property type="molecule type" value="Genomic_DNA"/>
</dbReference>
<proteinExistence type="predicted"/>
<reference evidence="1" key="1">
    <citation type="journal article" date="2021" name="Proc. Natl. Acad. Sci. U.S.A.">
        <title>A Catalog of Tens of Thousands of Viruses from Human Metagenomes Reveals Hidden Associations with Chronic Diseases.</title>
        <authorList>
            <person name="Tisza M.J."/>
            <person name="Buck C.B."/>
        </authorList>
    </citation>
    <scope>NUCLEOTIDE SEQUENCE</scope>
    <source>
        <strain evidence="1">CtsNK10</strain>
    </source>
</reference>
<organism evidence="1">
    <name type="scientific">Podoviridae sp. ctsNK10</name>
    <dbReference type="NCBI Taxonomy" id="2826582"/>
    <lineage>
        <taxon>Viruses</taxon>
        <taxon>Duplodnaviria</taxon>
        <taxon>Heunggongvirae</taxon>
        <taxon>Uroviricota</taxon>
        <taxon>Caudoviricetes</taxon>
    </lineage>
</organism>
<evidence type="ECO:0000313" key="1">
    <source>
        <dbReference type="EMBL" id="DAD95132.1"/>
    </source>
</evidence>